<dbReference type="InterPro" id="IPR050525">
    <property type="entry name" value="ECM_Assembly_Org"/>
</dbReference>
<keyword evidence="4" id="KW-1185">Reference proteome</keyword>
<name>A0ABU7B3W1_9TELE</name>
<protein>
    <submittedName>
        <fullName evidence="3">Cartilage matrix protein</fullName>
    </submittedName>
</protein>
<dbReference type="PANTHER" id="PTHR24020">
    <property type="entry name" value="COLLAGEN ALPHA"/>
    <property type="match status" value="1"/>
</dbReference>
<feature type="signal peptide" evidence="1">
    <location>
        <begin position="1"/>
        <end position="19"/>
    </location>
</feature>
<feature type="domain" description="VWFA" evidence="2">
    <location>
        <begin position="40"/>
        <end position="215"/>
    </location>
</feature>
<gene>
    <name evidence="3" type="primary">MATN1_2</name>
    <name evidence="3" type="ORF">ATANTOWER_024653</name>
</gene>
<feature type="chain" id="PRO_5046276088" evidence="1">
    <location>
        <begin position="20"/>
        <end position="243"/>
    </location>
</feature>
<dbReference type="Proteomes" id="UP001345963">
    <property type="component" value="Unassembled WGS sequence"/>
</dbReference>
<evidence type="ECO:0000313" key="4">
    <source>
        <dbReference type="Proteomes" id="UP001345963"/>
    </source>
</evidence>
<keyword evidence="1" id="KW-0732">Signal</keyword>
<dbReference type="Gene3D" id="3.40.50.410">
    <property type="entry name" value="von Willebrand factor, type A domain"/>
    <property type="match status" value="1"/>
</dbReference>
<dbReference type="SUPFAM" id="SSF53300">
    <property type="entry name" value="vWA-like"/>
    <property type="match status" value="1"/>
</dbReference>
<dbReference type="InterPro" id="IPR002035">
    <property type="entry name" value="VWF_A"/>
</dbReference>
<comment type="caution">
    <text evidence="3">The sequence shown here is derived from an EMBL/GenBank/DDBJ whole genome shotgun (WGS) entry which is preliminary data.</text>
</comment>
<dbReference type="InterPro" id="IPR036465">
    <property type="entry name" value="vWFA_dom_sf"/>
</dbReference>
<dbReference type="PROSITE" id="PS50234">
    <property type="entry name" value="VWFA"/>
    <property type="match status" value="1"/>
</dbReference>
<evidence type="ECO:0000313" key="3">
    <source>
        <dbReference type="EMBL" id="MED6244805.1"/>
    </source>
</evidence>
<dbReference type="Pfam" id="PF00092">
    <property type="entry name" value="VWA"/>
    <property type="match status" value="1"/>
</dbReference>
<dbReference type="SMART" id="SM00327">
    <property type="entry name" value="VWA"/>
    <property type="match status" value="1"/>
</dbReference>
<dbReference type="EMBL" id="JAHUTI010039899">
    <property type="protein sequence ID" value="MED6244805.1"/>
    <property type="molecule type" value="Genomic_DNA"/>
</dbReference>
<accession>A0ABU7B3W1</accession>
<dbReference type="PRINTS" id="PR00453">
    <property type="entry name" value="VWFADOMAIN"/>
</dbReference>
<evidence type="ECO:0000259" key="2">
    <source>
        <dbReference type="PROSITE" id="PS50234"/>
    </source>
</evidence>
<organism evidence="3 4">
    <name type="scientific">Ataeniobius toweri</name>
    <dbReference type="NCBI Taxonomy" id="208326"/>
    <lineage>
        <taxon>Eukaryota</taxon>
        <taxon>Metazoa</taxon>
        <taxon>Chordata</taxon>
        <taxon>Craniata</taxon>
        <taxon>Vertebrata</taxon>
        <taxon>Euteleostomi</taxon>
        <taxon>Actinopterygii</taxon>
        <taxon>Neopterygii</taxon>
        <taxon>Teleostei</taxon>
        <taxon>Neoteleostei</taxon>
        <taxon>Acanthomorphata</taxon>
        <taxon>Ovalentaria</taxon>
        <taxon>Atherinomorphae</taxon>
        <taxon>Cyprinodontiformes</taxon>
        <taxon>Goodeidae</taxon>
        <taxon>Ataeniobius</taxon>
    </lineage>
</organism>
<evidence type="ECO:0000256" key="1">
    <source>
        <dbReference type="SAM" id="SignalP"/>
    </source>
</evidence>
<sequence length="243" mass="26307">MTPTVPLFLLLLSLMGAQATLDQRMAAYMAPGLCTTRPTDLVFIIDSSRSVRPSEFEQVKVFLKNVINGLNVGPNATRVGVVNYASRVKNEVSLKTHRTKAALVRAVSKIEPLSTGTMTGLAIQFALNAAFSEAEGARAKSPDVSKVAIIVTDGRPQDNVKEVAQRARDAGIETFAIGVGRVDMTTLKQMASEPLDDHVDYVESYSVIKKLTKKFQEALCGKMGESPMFAVRGSSKETLVNDK</sequence>
<reference evidence="3 4" key="1">
    <citation type="submission" date="2021-07" db="EMBL/GenBank/DDBJ databases">
        <authorList>
            <person name="Palmer J.M."/>
        </authorList>
    </citation>
    <scope>NUCLEOTIDE SEQUENCE [LARGE SCALE GENOMIC DNA]</scope>
    <source>
        <strain evidence="3 4">AT_MEX2019</strain>
        <tissue evidence="3">Muscle</tissue>
    </source>
</reference>
<proteinExistence type="predicted"/>
<dbReference type="PANTHER" id="PTHR24020:SF16">
    <property type="entry name" value="CARTILAGE MATRIX PROTEIN"/>
    <property type="match status" value="1"/>
</dbReference>